<reference evidence="6 7" key="1">
    <citation type="submission" date="2018-10" db="EMBL/GenBank/DDBJ databases">
        <title>Butyricimonas faecalis sp. nov., isolated from human faeces and emended description of the genus Butyricimonas.</title>
        <authorList>
            <person name="Le Roy T."/>
            <person name="Van der Smissen P."/>
            <person name="Paquot A."/>
            <person name="Delzenne N."/>
            <person name="Muccioli G."/>
            <person name="Collet J.-F."/>
            <person name="Cani P.D."/>
        </authorList>
    </citation>
    <scope>NUCLEOTIDE SEQUENCE [LARGE SCALE GENOMIC DNA]</scope>
    <source>
        <strain evidence="6 7">H184</strain>
    </source>
</reference>
<keyword evidence="3" id="KW-0804">Transcription</keyword>
<dbReference type="PANTHER" id="PTHR47506:SF1">
    <property type="entry name" value="HTH-TYPE TRANSCRIPTIONAL REGULATOR YJDC"/>
    <property type="match status" value="1"/>
</dbReference>
<dbReference type="EMBL" id="CP032819">
    <property type="protein sequence ID" value="AZS30199.1"/>
    <property type="molecule type" value="Genomic_DNA"/>
</dbReference>
<dbReference type="RefSeq" id="WP_106480843.1">
    <property type="nucleotide sequence ID" value="NZ_CP032819.1"/>
</dbReference>
<name>A0A3S9VUP4_9BACT</name>
<dbReference type="AlphaFoldDB" id="A0A3S9VUP4"/>
<evidence type="ECO:0000256" key="3">
    <source>
        <dbReference type="ARBA" id="ARBA00023163"/>
    </source>
</evidence>
<keyword evidence="2 4" id="KW-0238">DNA-binding</keyword>
<dbReference type="PANTHER" id="PTHR47506">
    <property type="entry name" value="TRANSCRIPTIONAL REGULATORY PROTEIN"/>
    <property type="match status" value="1"/>
</dbReference>
<dbReference type="SUPFAM" id="SSF46689">
    <property type="entry name" value="Homeodomain-like"/>
    <property type="match status" value="1"/>
</dbReference>
<dbReference type="PRINTS" id="PR00455">
    <property type="entry name" value="HTHTETR"/>
</dbReference>
<evidence type="ECO:0000313" key="7">
    <source>
        <dbReference type="Proteomes" id="UP000270673"/>
    </source>
</evidence>
<dbReference type="InterPro" id="IPR036271">
    <property type="entry name" value="Tet_transcr_reg_TetR-rel_C_sf"/>
</dbReference>
<keyword evidence="1" id="KW-0805">Transcription regulation</keyword>
<evidence type="ECO:0000259" key="5">
    <source>
        <dbReference type="PROSITE" id="PS50977"/>
    </source>
</evidence>
<dbReference type="GO" id="GO:0003677">
    <property type="term" value="F:DNA binding"/>
    <property type="evidence" value="ECO:0007669"/>
    <property type="project" value="UniProtKB-UniRule"/>
</dbReference>
<dbReference type="InterPro" id="IPR023772">
    <property type="entry name" value="DNA-bd_HTH_TetR-type_CS"/>
</dbReference>
<dbReference type="SUPFAM" id="SSF48498">
    <property type="entry name" value="Tetracyclin repressor-like, C-terminal domain"/>
    <property type="match status" value="1"/>
</dbReference>
<dbReference type="PROSITE" id="PS50977">
    <property type="entry name" value="HTH_TETR_2"/>
    <property type="match status" value="1"/>
</dbReference>
<evidence type="ECO:0000256" key="1">
    <source>
        <dbReference type="ARBA" id="ARBA00023015"/>
    </source>
</evidence>
<evidence type="ECO:0000313" key="6">
    <source>
        <dbReference type="EMBL" id="AZS30199.1"/>
    </source>
</evidence>
<feature type="domain" description="HTH tetR-type" evidence="5">
    <location>
        <begin position="2"/>
        <end position="62"/>
    </location>
</feature>
<dbReference type="PROSITE" id="PS01081">
    <property type="entry name" value="HTH_TETR_1"/>
    <property type="match status" value="1"/>
</dbReference>
<evidence type="ECO:0000256" key="4">
    <source>
        <dbReference type="PROSITE-ProRule" id="PRU00335"/>
    </source>
</evidence>
<proteinExistence type="predicted"/>
<feature type="DNA-binding region" description="H-T-H motif" evidence="4">
    <location>
        <begin position="25"/>
        <end position="44"/>
    </location>
</feature>
<keyword evidence="7" id="KW-1185">Reference proteome</keyword>
<protein>
    <submittedName>
        <fullName evidence="6">TetR/AcrR family transcriptional regulator</fullName>
    </submittedName>
</protein>
<dbReference type="Gene3D" id="1.10.357.10">
    <property type="entry name" value="Tetracycline Repressor, domain 2"/>
    <property type="match status" value="1"/>
</dbReference>
<dbReference type="OrthoDB" id="1092847at2"/>
<gene>
    <name evidence="6" type="ORF">D8S85_12040</name>
</gene>
<evidence type="ECO:0000256" key="2">
    <source>
        <dbReference type="ARBA" id="ARBA00023125"/>
    </source>
</evidence>
<dbReference type="InterPro" id="IPR009057">
    <property type="entry name" value="Homeodomain-like_sf"/>
</dbReference>
<dbReference type="KEGG" id="buy:D8S85_12040"/>
<dbReference type="Proteomes" id="UP000270673">
    <property type="component" value="Chromosome"/>
</dbReference>
<dbReference type="InterPro" id="IPR001647">
    <property type="entry name" value="HTH_TetR"/>
</dbReference>
<dbReference type="Pfam" id="PF00440">
    <property type="entry name" value="TetR_N"/>
    <property type="match status" value="1"/>
</dbReference>
<organism evidence="6 7">
    <name type="scientific">Butyricimonas faecalis</name>
    <dbReference type="NCBI Taxonomy" id="2093856"/>
    <lineage>
        <taxon>Bacteria</taxon>
        <taxon>Pseudomonadati</taxon>
        <taxon>Bacteroidota</taxon>
        <taxon>Bacteroidia</taxon>
        <taxon>Bacteroidales</taxon>
        <taxon>Odoribacteraceae</taxon>
        <taxon>Butyricimonas</taxon>
    </lineage>
</organism>
<sequence length="199" mass="23378">MTELREEIVKKAFLQFLNRGYKACSLKTLEQATGLTKGAFYYYFKDKKEILEAGMKRYFSVMKEESEDDVERVTSLREFIDLVIKNKEASADASQKAFGCFILEVLFFQLVLEVASIFPEFRERIYTISKRRLANWEQIILKAKQSGEIRETLDTSVLARNLMSVSSSMLNIELDQASFQYMFSDTRMQFEQYYMLIKK</sequence>
<accession>A0A3S9VUP4</accession>